<comment type="subcellular location">
    <subcellularLocation>
        <location evidence="1">Membrane</location>
        <topology evidence="1">Multi-pass membrane protein</topology>
    </subcellularLocation>
</comment>
<evidence type="ECO:0000256" key="2">
    <source>
        <dbReference type="ARBA" id="ARBA00022692"/>
    </source>
</evidence>
<dbReference type="InterPro" id="IPR044880">
    <property type="entry name" value="NCX_ion-bd_dom_sf"/>
</dbReference>
<gene>
    <name evidence="7" type="ORF">E4P82_15540</name>
</gene>
<feature type="transmembrane region" description="Helical" evidence="5">
    <location>
        <begin position="262"/>
        <end position="283"/>
    </location>
</feature>
<evidence type="ECO:0000259" key="6">
    <source>
        <dbReference type="Pfam" id="PF01699"/>
    </source>
</evidence>
<evidence type="ECO:0000313" key="7">
    <source>
        <dbReference type="EMBL" id="NMQ20482.1"/>
    </source>
</evidence>
<dbReference type="RefSeq" id="WP_169249748.1">
    <property type="nucleotide sequence ID" value="NZ_SPMZ01000050.1"/>
</dbReference>
<evidence type="ECO:0000313" key="8">
    <source>
        <dbReference type="Proteomes" id="UP000760480"/>
    </source>
</evidence>
<comment type="caution">
    <text evidence="7">The sequence shown here is derived from an EMBL/GenBank/DDBJ whole genome shotgun (WGS) entry which is preliminary data.</text>
</comment>
<dbReference type="Pfam" id="PF01699">
    <property type="entry name" value="Na_Ca_ex"/>
    <property type="match status" value="2"/>
</dbReference>
<evidence type="ECO:0000256" key="5">
    <source>
        <dbReference type="SAM" id="Phobius"/>
    </source>
</evidence>
<dbReference type="PANTHER" id="PTHR37958">
    <property type="entry name" value="SODIUM-POTASSIUM/PROTON ANTIPORTER CHAA"/>
    <property type="match status" value="1"/>
</dbReference>
<keyword evidence="3 5" id="KW-1133">Transmembrane helix</keyword>
<dbReference type="PANTHER" id="PTHR37958:SF1">
    <property type="entry name" value="SODIUM-POTASSIUM_PROTON ANTIPORTER CHAA"/>
    <property type="match status" value="1"/>
</dbReference>
<keyword evidence="8" id="KW-1185">Reference proteome</keyword>
<name>A0ABX1TM41_9GAMM</name>
<sequence length="379" mass="40806">MSSEPQPQPVPNVIRTELALWAGIITTLLFLIFGDRWVADLSNLLWYSLLFVWLFVVIAWLAFSVVRHADALAILLGEPYGTIILTLSVIVIEVAMISAVMLTGADNPTLARDTLFSVLMIVLNGMLGVTLLVGGLRHREQSYNLQGAATYLGVLIPLAGLSLILPRYMEGAPGGEVTLLVEGWLVVVSVGLYGAFLWIQTLRHSNYFTQLQPHDGTEAVCADHHAHPPVRSIGYHAFFLPLTMLPIVLLSKKMALLVDHGLTNLGGPQALGGLFIAVLVLAPEGVAAIKSALENQLQRTVNIAMGSALSTIGLTIPAVLVIGMVTGKAVELGLSPANIHLLLLTLLVTVVNFSAARTNVLHGIVHLMLFITYLVLIFD</sequence>
<feature type="transmembrane region" description="Helical" evidence="5">
    <location>
        <begin position="12"/>
        <end position="32"/>
    </location>
</feature>
<organism evidence="7 8">
    <name type="scientific">Candidatus Competibacter phosphatis</name>
    <dbReference type="NCBI Taxonomy" id="221280"/>
    <lineage>
        <taxon>Bacteria</taxon>
        <taxon>Pseudomonadati</taxon>
        <taxon>Pseudomonadota</taxon>
        <taxon>Gammaproteobacteria</taxon>
        <taxon>Candidatus Competibacteraceae</taxon>
        <taxon>Candidatus Competibacter</taxon>
    </lineage>
</organism>
<feature type="transmembrane region" description="Helical" evidence="5">
    <location>
        <begin position="360"/>
        <end position="378"/>
    </location>
</feature>
<feature type="transmembrane region" description="Helical" evidence="5">
    <location>
        <begin position="44"/>
        <end position="63"/>
    </location>
</feature>
<dbReference type="Proteomes" id="UP000760480">
    <property type="component" value="Unassembled WGS sequence"/>
</dbReference>
<reference evidence="7 8" key="1">
    <citation type="submission" date="2019-03" db="EMBL/GenBank/DDBJ databases">
        <title>Metabolic reconstructions from genomes of highly enriched 'Candidatus Accumulibacter' and 'Candidatus Competibacter' bioreactor populations.</title>
        <authorList>
            <person name="Annavajhala M.K."/>
            <person name="Welles L."/>
            <person name="Abbas B."/>
            <person name="Sorokin D."/>
            <person name="Park H."/>
            <person name="Van Loosdrecht M."/>
            <person name="Chandran K."/>
        </authorList>
    </citation>
    <scope>NUCLEOTIDE SEQUENCE [LARGE SCALE GENOMIC DNA]</scope>
    <source>
        <strain evidence="7 8">SBR_G</strain>
    </source>
</reference>
<dbReference type="InterPro" id="IPR004837">
    <property type="entry name" value="NaCa_Exmemb"/>
</dbReference>
<feature type="transmembrane region" description="Helical" evidence="5">
    <location>
        <begin position="337"/>
        <end position="354"/>
    </location>
</feature>
<feature type="transmembrane region" description="Helical" evidence="5">
    <location>
        <begin position="148"/>
        <end position="165"/>
    </location>
</feature>
<proteinExistence type="predicted"/>
<dbReference type="InterPro" id="IPR052946">
    <property type="entry name" value="Alkaline_pH_Ca-Antiporter"/>
</dbReference>
<feature type="domain" description="Sodium/calcium exchanger membrane region" evidence="6">
    <location>
        <begin position="266"/>
        <end position="377"/>
    </location>
</feature>
<keyword evidence="2 5" id="KW-0812">Transmembrane</keyword>
<accession>A0ABX1TM41</accession>
<evidence type="ECO:0000256" key="1">
    <source>
        <dbReference type="ARBA" id="ARBA00004141"/>
    </source>
</evidence>
<feature type="transmembrane region" description="Helical" evidence="5">
    <location>
        <begin position="115"/>
        <end position="136"/>
    </location>
</feature>
<evidence type="ECO:0000256" key="3">
    <source>
        <dbReference type="ARBA" id="ARBA00022989"/>
    </source>
</evidence>
<dbReference type="EMBL" id="SPMZ01000050">
    <property type="protein sequence ID" value="NMQ20482.1"/>
    <property type="molecule type" value="Genomic_DNA"/>
</dbReference>
<feature type="domain" description="Sodium/calcium exchanger membrane region" evidence="6">
    <location>
        <begin position="48"/>
        <end position="201"/>
    </location>
</feature>
<dbReference type="Gene3D" id="1.20.1420.30">
    <property type="entry name" value="NCX, central ion-binding region"/>
    <property type="match status" value="1"/>
</dbReference>
<feature type="transmembrane region" description="Helical" evidence="5">
    <location>
        <begin position="233"/>
        <end position="250"/>
    </location>
</feature>
<protein>
    <submittedName>
        <fullName evidence="7">Calcium:proton antiporter</fullName>
    </submittedName>
</protein>
<feature type="transmembrane region" description="Helical" evidence="5">
    <location>
        <begin position="303"/>
        <end position="325"/>
    </location>
</feature>
<keyword evidence="4 5" id="KW-0472">Membrane</keyword>
<evidence type="ECO:0000256" key="4">
    <source>
        <dbReference type="ARBA" id="ARBA00023136"/>
    </source>
</evidence>
<feature type="transmembrane region" description="Helical" evidence="5">
    <location>
        <begin position="177"/>
        <end position="199"/>
    </location>
</feature>
<feature type="transmembrane region" description="Helical" evidence="5">
    <location>
        <begin position="83"/>
        <end position="103"/>
    </location>
</feature>